<name>A0AAQ4EDD0_AMBAM</name>
<dbReference type="EMBL" id="JARKHS020018030">
    <property type="protein sequence ID" value="KAK8772642.1"/>
    <property type="molecule type" value="Genomic_DNA"/>
</dbReference>
<protein>
    <submittedName>
        <fullName evidence="2">Uncharacterized protein</fullName>
    </submittedName>
</protein>
<proteinExistence type="predicted"/>
<evidence type="ECO:0000256" key="1">
    <source>
        <dbReference type="SAM" id="MobiDB-lite"/>
    </source>
</evidence>
<accession>A0AAQ4EDD0</accession>
<evidence type="ECO:0000313" key="3">
    <source>
        <dbReference type="Proteomes" id="UP001321473"/>
    </source>
</evidence>
<comment type="caution">
    <text evidence="2">The sequence shown here is derived from an EMBL/GenBank/DDBJ whole genome shotgun (WGS) entry which is preliminary data.</text>
</comment>
<reference evidence="2 3" key="1">
    <citation type="journal article" date="2023" name="Arcadia Sci">
        <title>De novo assembly of a long-read Amblyomma americanum tick genome.</title>
        <authorList>
            <person name="Chou S."/>
            <person name="Poskanzer K.E."/>
            <person name="Rollins M."/>
            <person name="Thuy-Boun P.S."/>
        </authorList>
    </citation>
    <scope>NUCLEOTIDE SEQUENCE [LARGE SCALE GENOMIC DNA]</scope>
    <source>
        <strain evidence="2">F_SG_1</strain>
        <tissue evidence="2">Salivary glands</tissue>
    </source>
</reference>
<evidence type="ECO:0000313" key="2">
    <source>
        <dbReference type="EMBL" id="KAK8772642.1"/>
    </source>
</evidence>
<keyword evidence="3" id="KW-1185">Reference proteome</keyword>
<dbReference type="Proteomes" id="UP001321473">
    <property type="component" value="Unassembled WGS sequence"/>
</dbReference>
<organism evidence="2 3">
    <name type="scientific">Amblyomma americanum</name>
    <name type="common">Lone star tick</name>
    <dbReference type="NCBI Taxonomy" id="6943"/>
    <lineage>
        <taxon>Eukaryota</taxon>
        <taxon>Metazoa</taxon>
        <taxon>Ecdysozoa</taxon>
        <taxon>Arthropoda</taxon>
        <taxon>Chelicerata</taxon>
        <taxon>Arachnida</taxon>
        <taxon>Acari</taxon>
        <taxon>Parasitiformes</taxon>
        <taxon>Ixodida</taxon>
        <taxon>Ixodoidea</taxon>
        <taxon>Ixodidae</taxon>
        <taxon>Amblyomminae</taxon>
        <taxon>Amblyomma</taxon>
    </lineage>
</organism>
<gene>
    <name evidence="2" type="ORF">V5799_024116</name>
</gene>
<feature type="compositionally biased region" description="Polar residues" evidence="1">
    <location>
        <begin position="49"/>
        <end position="58"/>
    </location>
</feature>
<feature type="region of interest" description="Disordered" evidence="1">
    <location>
        <begin position="47"/>
        <end position="94"/>
    </location>
</feature>
<sequence>MNLQGALGLKIDEDNILWGTGGGRLPGLAGRVCKLRSPGLVQGVAAPMYSSSSQNQPRVSVGEMPGTSGLQQAEARSPSATQEQRDVVAGRPCQQQRSTWAEEVHQLLAETRRTNDLLEARSAEDATFRVRLLEEQRQTSRAVRSLTAAVTQLTAAITETGAHMVRTADAARADTVRLTEQVVLAVALITFPIPASSPALACWRRG</sequence>
<dbReference type="AlphaFoldDB" id="A0AAQ4EDD0"/>